<dbReference type="Gene3D" id="2.170.130.30">
    <property type="match status" value="1"/>
</dbReference>
<evidence type="ECO:0000256" key="2">
    <source>
        <dbReference type="SAM" id="SignalP"/>
    </source>
</evidence>
<gene>
    <name evidence="4" type="ORF">OMP38_28250</name>
</gene>
<dbReference type="Pfam" id="PF14478">
    <property type="entry name" value="DUF4430"/>
    <property type="match status" value="1"/>
</dbReference>
<feature type="domain" description="Transcobalamin-like C-terminal" evidence="3">
    <location>
        <begin position="201"/>
        <end position="276"/>
    </location>
</feature>
<feature type="chain" id="PRO_5040836874" evidence="2">
    <location>
        <begin position="24"/>
        <end position="294"/>
    </location>
</feature>
<protein>
    <submittedName>
        <fullName evidence="4">DUF4430 domain-containing protein</fullName>
    </submittedName>
</protein>
<dbReference type="EMBL" id="JAPDHZ010000006">
    <property type="protein sequence ID" value="MDG0794295.1"/>
    <property type="molecule type" value="Genomic_DNA"/>
</dbReference>
<dbReference type="PROSITE" id="PS51257">
    <property type="entry name" value="PROKAR_LIPOPROTEIN"/>
    <property type="match status" value="1"/>
</dbReference>
<evidence type="ECO:0000259" key="3">
    <source>
        <dbReference type="Pfam" id="PF14478"/>
    </source>
</evidence>
<dbReference type="InterPro" id="IPR027954">
    <property type="entry name" value="Transcobalamin-like_C"/>
</dbReference>
<name>A0A9X4KRE1_9BACL</name>
<comment type="caution">
    <text evidence="4">The sequence shown here is derived from an EMBL/GenBank/DDBJ whole genome shotgun (WGS) entry which is preliminary data.</text>
</comment>
<accession>A0A9X4KRE1</accession>
<feature type="signal peptide" evidence="2">
    <location>
        <begin position="1"/>
        <end position="23"/>
    </location>
</feature>
<reference evidence="4 5" key="1">
    <citation type="submission" date="2022-10" db="EMBL/GenBank/DDBJ databases">
        <title>Comparative genomic analysis of Cohnella hashimotonis sp. nov., isolated from the International Space Station.</title>
        <authorList>
            <person name="Simpson A."/>
            <person name="Venkateswaran K."/>
        </authorList>
    </citation>
    <scope>NUCLEOTIDE SEQUENCE [LARGE SCALE GENOMIC DNA]</scope>
    <source>
        <strain evidence="4 5">DSM 18997</strain>
    </source>
</reference>
<feature type="compositionally biased region" description="Low complexity" evidence="1">
    <location>
        <begin position="56"/>
        <end position="76"/>
    </location>
</feature>
<proteinExistence type="predicted"/>
<evidence type="ECO:0000313" key="5">
    <source>
        <dbReference type="Proteomes" id="UP001153387"/>
    </source>
</evidence>
<dbReference type="RefSeq" id="WP_277568050.1">
    <property type="nucleotide sequence ID" value="NZ_JAPDHZ010000006.1"/>
</dbReference>
<feature type="compositionally biased region" description="Low complexity" evidence="1">
    <location>
        <begin position="114"/>
        <end position="173"/>
    </location>
</feature>
<evidence type="ECO:0000313" key="4">
    <source>
        <dbReference type="EMBL" id="MDG0794295.1"/>
    </source>
</evidence>
<sequence length="294" mass="28723">MKPITQGRLAALFVLLAALLATAGCSGSGADREAIPGQASVSVPASSAGQKQPGDAAASASAQSSQQASATAMAPSGEPEGASSATAKPGTASADGAVKPSGGKVPTATADAGSAPSKPEASASAETPTATPTAKPSASPATPSAAAGGKPSAPPQSGQATPSPSPAATQAPQKAEITLSIVGDGDTGTILSPAAVELKSGDSVLDALKRATRSRKMQMEYQGSGAAAYVEGIDNLYEFDKGAKSGWLFRVNGEFPGKSAGAYKLEAGDIVEWLYTLDMGKDVGKGADGEESGS</sequence>
<keyword evidence="5" id="KW-1185">Reference proteome</keyword>
<dbReference type="AlphaFoldDB" id="A0A9X4KRE1"/>
<evidence type="ECO:0000256" key="1">
    <source>
        <dbReference type="SAM" id="MobiDB-lite"/>
    </source>
</evidence>
<keyword evidence="2" id="KW-0732">Signal</keyword>
<organism evidence="4 5">
    <name type="scientific">Cohnella ginsengisoli</name>
    <dbReference type="NCBI Taxonomy" id="425004"/>
    <lineage>
        <taxon>Bacteria</taxon>
        <taxon>Bacillati</taxon>
        <taxon>Bacillota</taxon>
        <taxon>Bacilli</taxon>
        <taxon>Bacillales</taxon>
        <taxon>Paenibacillaceae</taxon>
        <taxon>Cohnella</taxon>
    </lineage>
</organism>
<feature type="region of interest" description="Disordered" evidence="1">
    <location>
        <begin position="27"/>
        <end position="173"/>
    </location>
</feature>
<dbReference type="Proteomes" id="UP001153387">
    <property type="component" value="Unassembled WGS sequence"/>
</dbReference>
<feature type="compositionally biased region" description="Polar residues" evidence="1">
    <location>
        <begin position="39"/>
        <end position="50"/>
    </location>
</feature>